<dbReference type="AlphaFoldDB" id="A0A9J5X2I0"/>
<proteinExistence type="predicted"/>
<keyword evidence="1" id="KW-0472">Membrane</keyword>
<dbReference type="EMBL" id="JACXVP010000010">
    <property type="protein sequence ID" value="KAG5581637.1"/>
    <property type="molecule type" value="Genomic_DNA"/>
</dbReference>
<keyword evidence="1" id="KW-1133">Transmembrane helix</keyword>
<comment type="caution">
    <text evidence="2">The sequence shown here is derived from an EMBL/GenBank/DDBJ whole genome shotgun (WGS) entry which is preliminary data.</text>
</comment>
<sequence>MDDCLSLFSTQIASRAHREPPLLEIFSCQDCVPCQQPSETCHLEAMLLGLFKSANGCMSDSPKVVYFWRIRDRCGIKSEESAQLSLEGDFRFLFSRFVSMAIVVFAVHLEFQMLMAFDLAPKGIPGVLHNPLEEMPPRVPQLLLKSCYPLQHLQWLTGSVFGLFVFPNCLSNLYYQQRNTPGVVKFYQIRPNKGNSKTSICPTIPES</sequence>
<gene>
    <name evidence="2" type="ORF">H5410_052264</name>
</gene>
<evidence type="ECO:0000256" key="1">
    <source>
        <dbReference type="SAM" id="Phobius"/>
    </source>
</evidence>
<evidence type="ECO:0000313" key="3">
    <source>
        <dbReference type="Proteomes" id="UP000824120"/>
    </source>
</evidence>
<name>A0A9J5X2I0_SOLCO</name>
<feature type="transmembrane region" description="Helical" evidence="1">
    <location>
        <begin position="153"/>
        <end position="175"/>
    </location>
</feature>
<keyword evidence="3" id="KW-1185">Reference proteome</keyword>
<feature type="transmembrane region" description="Helical" evidence="1">
    <location>
        <begin position="93"/>
        <end position="111"/>
    </location>
</feature>
<dbReference type="Proteomes" id="UP000824120">
    <property type="component" value="Chromosome 10"/>
</dbReference>
<protein>
    <submittedName>
        <fullName evidence="2">Uncharacterized protein</fullName>
    </submittedName>
</protein>
<evidence type="ECO:0000313" key="2">
    <source>
        <dbReference type="EMBL" id="KAG5581637.1"/>
    </source>
</evidence>
<keyword evidence="1" id="KW-0812">Transmembrane</keyword>
<reference evidence="2 3" key="1">
    <citation type="submission" date="2020-09" db="EMBL/GenBank/DDBJ databases">
        <title>De no assembly of potato wild relative species, Solanum commersonii.</title>
        <authorList>
            <person name="Cho K."/>
        </authorList>
    </citation>
    <scope>NUCLEOTIDE SEQUENCE [LARGE SCALE GENOMIC DNA]</scope>
    <source>
        <strain evidence="2">LZ3.2</strain>
        <tissue evidence="2">Leaf</tissue>
    </source>
</reference>
<organism evidence="2 3">
    <name type="scientific">Solanum commersonii</name>
    <name type="common">Commerson's wild potato</name>
    <name type="synonym">Commerson's nightshade</name>
    <dbReference type="NCBI Taxonomy" id="4109"/>
    <lineage>
        <taxon>Eukaryota</taxon>
        <taxon>Viridiplantae</taxon>
        <taxon>Streptophyta</taxon>
        <taxon>Embryophyta</taxon>
        <taxon>Tracheophyta</taxon>
        <taxon>Spermatophyta</taxon>
        <taxon>Magnoliopsida</taxon>
        <taxon>eudicotyledons</taxon>
        <taxon>Gunneridae</taxon>
        <taxon>Pentapetalae</taxon>
        <taxon>asterids</taxon>
        <taxon>lamiids</taxon>
        <taxon>Solanales</taxon>
        <taxon>Solanaceae</taxon>
        <taxon>Solanoideae</taxon>
        <taxon>Solaneae</taxon>
        <taxon>Solanum</taxon>
    </lineage>
</organism>
<accession>A0A9J5X2I0</accession>